<dbReference type="EC" id="1.1.2.4" evidence="7"/>
<name>A0ABD5UV45_9EURY</name>
<dbReference type="AlphaFoldDB" id="A0ABD5UV45"/>
<dbReference type="SUPFAM" id="SSF56176">
    <property type="entry name" value="FAD-binding/transporter-associated domain-like"/>
    <property type="match status" value="1"/>
</dbReference>
<dbReference type="GO" id="GO:0004458">
    <property type="term" value="F:D-lactate dehydrogenase (cytochrome) activity"/>
    <property type="evidence" value="ECO:0007669"/>
    <property type="project" value="UniProtKB-EC"/>
</dbReference>
<dbReference type="InterPro" id="IPR036318">
    <property type="entry name" value="FAD-bd_PCMH-like_sf"/>
</dbReference>
<dbReference type="InterPro" id="IPR016166">
    <property type="entry name" value="FAD-bd_PCMH"/>
</dbReference>
<accession>A0ABD5UV45</accession>
<sequence>MAVDERPDPDPAASAATLGHARPDVEEYAALAGDLRERVAGEVQFDEYAQVLYATDGSVYQARPAGVVFPTDVSDVQAAVRTASDHGVPVLPRGTGSSLAGQAVGPGCVVLDFTRYMDDIREIRPEDRRAVVEPGVVQDHLDDALAEHGLKFAPDPASSGRATIGGGIGNNSTGAHSVRYGITDAYTEELRVVLANGEAIHTREVVLDSPEYEAIVDGDDAEARIYETVRGIIEENEAEIEERYPDLKRSVSGYNLQKAIYENGDGERVINLSKLFVGAEGTLGVVVEAELSLVTLPGETALVLYCFSDLIDALRAVPEALEFEVSAVELMDDEVFRLAADSEGYAEYVEAIPEGTAAALLLEFDSELVDDFEAAIDGTNAHFREAGRAFAAVEAYSESAQADLWKLRKAAIPLLMSLEGDPKPYPFIEDATVPPEELAEYVQGFQSILESHDTSAAYFAHAGSGTLHIRPIVNLKEHEGVETLHSITDDVTDLVLEHRGAFSGEHGDGMARTEFTPKMYGETLWRAFKEVKTAFDPDWQMHPGNVVYRDGPEDPGPNSDRGVGADNREHLRYGPEYQSIEPVTEMDFDDEGGFSHLVELCNGCGTCRETDSGTMCPTFRASREEVQSTRGRANMLRAAISGELPAEELHSDRFQEEVLGLCVGCKGCKSDCPTGVDLAKLKAEVKHRHHESHGASLRERLFRDVDRLSRLGSRLAPLSNLASSIPGARAVLERTVGIAGDRELPTFRSESLIDWFEARGGSTVAENDAEGTVILFPDTYTTYNYPEPGKAAVEVLEAAGYRVEIPDDLAPSGRAAHSTGFLDVARDRARANVEALAPRVEAGASVVFVEPSDAVMFQDEYRDLLEGEDAERVSANAHSVMEFLDLARVDENLAFEASSEELVYHGHCNQKATNKDHHAVGVLRRAGYAVDPLDSGCCGMAGSFGYEAEHHDLSMAIGRILFDQVDDAGGDVVVAPGGSCRSQLGERSNGEQSGGERSDGKRCGDGRSTGDQPPHPIEKVADALAAARE</sequence>
<keyword evidence="5" id="KW-0809">Transit peptide</keyword>
<evidence type="ECO:0000256" key="7">
    <source>
        <dbReference type="ARBA" id="ARBA00038897"/>
    </source>
</evidence>
<dbReference type="Gene3D" id="3.30.465.10">
    <property type="match status" value="1"/>
</dbReference>
<dbReference type="InterPro" id="IPR016169">
    <property type="entry name" value="FAD-bd_PCMH_sub2"/>
</dbReference>
<gene>
    <name evidence="10" type="ORF">ACFQE9_05120</name>
</gene>
<feature type="domain" description="FAD-binding PCMH-type" evidence="9">
    <location>
        <begin position="60"/>
        <end position="296"/>
    </location>
</feature>
<dbReference type="Pfam" id="PF01565">
    <property type="entry name" value="FAD_binding_4"/>
    <property type="match status" value="1"/>
</dbReference>
<feature type="region of interest" description="Disordered" evidence="8">
    <location>
        <begin position="976"/>
        <end position="1029"/>
    </location>
</feature>
<dbReference type="InterPro" id="IPR016164">
    <property type="entry name" value="FAD-linked_Oxase-like_C"/>
</dbReference>
<comment type="similarity">
    <text evidence="2">Belongs to the FAD-binding oxidoreductase/transferase type 4 family.</text>
</comment>
<dbReference type="EMBL" id="JBHSXL010000003">
    <property type="protein sequence ID" value="MFC6891996.1"/>
    <property type="molecule type" value="Genomic_DNA"/>
</dbReference>
<dbReference type="Gene3D" id="3.30.43.10">
    <property type="entry name" value="Uridine Diphospho-n-acetylenolpyruvylglucosamine Reductase, domain 2"/>
    <property type="match status" value="1"/>
</dbReference>
<evidence type="ECO:0000256" key="5">
    <source>
        <dbReference type="ARBA" id="ARBA00022946"/>
    </source>
</evidence>
<dbReference type="InterPro" id="IPR016167">
    <property type="entry name" value="FAD-bd_PCMH_sub1"/>
</dbReference>
<proteinExistence type="inferred from homology"/>
<feature type="compositionally biased region" description="Basic and acidic residues" evidence="8">
    <location>
        <begin position="994"/>
        <end position="1005"/>
    </location>
</feature>
<dbReference type="InterPro" id="IPR004017">
    <property type="entry name" value="Cys_rich_dom"/>
</dbReference>
<dbReference type="Pfam" id="PF13183">
    <property type="entry name" value="Fer4_8"/>
    <property type="match status" value="1"/>
</dbReference>
<dbReference type="SUPFAM" id="SSF46548">
    <property type="entry name" value="alpha-helical ferredoxin"/>
    <property type="match status" value="1"/>
</dbReference>
<evidence type="ECO:0000256" key="4">
    <source>
        <dbReference type="ARBA" id="ARBA00022827"/>
    </source>
</evidence>
<reference evidence="10 11" key="1">
    <citation type="journal article" date="2019" name="Int. J. Syst. Evol. Microbiol.">
        <title>The Global Catalogue of Microorganisms (GCM) 10K type strain sequencing project: providing services to taxonomists for standard genome sequencing and annotation.</title>
        <authorList>
            <consortium name="The Broad Institute Genomics Platform"/>
            <consortium name="The Broad Institute Genome Sequencing Center for Infectious Disease"/>
            <person name="Wu L."/>
            <person name="Ma J."/>
        </authorList>
    </citation>
    <scope>NUCLEOTIDE SEQUENCE [LARGE SCALE GENOMIC DNA]</scope>
    <source>
        <strain evidence="10 11">SKJ47</strain>
    </source>
</reference>
<evidence type="ECO:0000256" key="6">
    <source>
        <dbReference type="ARBA" id="ARBA00023002"/>
    </source>
</evidence>
<keyword evidence="11" id="KW-1185">Reference proteome</keyword>
<dbReference type="InterPro" id="IPR006094">
    <property type="entry name" value="Oxid_FAD_bind_N"/>
</dbReference>
<dbReference type="RefSeq" id="WP_379741287.1">
    <property type="nucleotide sequence ID" value="NZ_JBHSVN010000001.1"/>
</dbReference>
<protein>
    <recommendedName>
        <fullName evidence="7">D-lactate dehydrogenase (cytochrome)</fullName>
        <ecNumber evidence="7">1.1.2.4</ecNumber>
    </recommendedName>
</protein>
<keyword evidence="3" id="KW-0285">Flavoprotein</keyword>
<dbReference type="Gene3D" id="1.10.1060.10">
    <property type="entry name" value="Alpha-helical ferredoxin"/>
    <property type="match status" value="1"/>
</dbReference>
<dbReference type="Pfam" id="PF02754">
    <property type="entry name" value="CCG"/>
    <property type="match status" value="1"/>
</dbReference>
<dbReference type="InterPro" id="IPR017900">
    <property type="entry name" value="4Fe4S_Fe_S_CS"/>
</dbReference>
<evidence type="ECO:0000256" key="3">
    <source>
        <dbReference type="ARBA" id="ARBA00022630"/>
    </source>
</evidence>
<evidence type="ECO:0000256" key="2">
    <source>
        <dbReference type="ARBA" id="ARBA00008000"/>
    </source>
</evidence>
<dbReference type="Pfam" id="PF02913">
    <property type="entry name" value="FAD-oxidase_C"/>
    <property type="match status" value="1"/>
</dbReference>
<evidence type="ECO:0000313" key="10">
    <source>
        <dbReference type="EMBL" id="MFC6891996.1"/>
    </source>
</evidence>
<evidence type="ECO:0000313" key="11">
    <source>
        <dbReference type="Proteomes" id="UP001596296"/>
    </source>
</evidence>
<dbReference type="InterPro" id="IPR017896">
    <property type="entry name" value="4Fe4S_Fe-S-bd"/>
</dbReference>
<dbReference type="PROSITE" id="PS51387">
    <property type="entry name" value="FAD_PCMH"/>
    <property type="match status" value="1"/>
</dbReference>
<evidence type="ECO:0000256" key="1">
    <source>
        <dbReference type="ARBA" id="ARBA00001974"/>
    </source>
</evidence>
<evidence type="ECO:0000256" key="8">
    <source>
        <dbReference type="SAM" id="MobiDB-lite"/>
    </source>
</evidence>
<dbReference type="Proteomes" id="UP001596296">
    <property type="component" value="Unassembled WGS sequence"/>
</dbReference>
<keyword evidence="6" id="KW-0560">Oxidoreductase</keyword>
<dbReference type="PANTHER" id="PTHR11748">
    <property type="entry name" value="D-LACTATE DEHYDROGENASE"/>
    <property type="match status" value="1"/>
</dbReference>
<dbReference type="PROSITE" id="PS00198">
    <property type="entry name" value="4FE4S_FER_1"/>
    <property type="match status" value="1"/>
</dbReference>
<organism evidence="10 11">
    <name type="scientific">Halopenitus salinus</name>
    <dbReference type="NCBI Taxonomy" id="1198295"/>
    <lineage>
        <taxon>Archaea</taxon>
        <taxon>Methanobacteriati</taxon>
        <taxon>Methanobacteriota</taxon>
        <taxon>Stenosarchaea group</taxon>
        <taxon>Halobacteria</taxon>
        <taxon>Halobacteriales</taxon>
        <taxon>Haloferacaceae</taxon>
        <taxon>Halopenitus</taxon>
    </lineage>
</organism>
<keyword evidence="4" id="KW-0274">FAD</keyword>
<comment type="cofactor">
    <cofactor evidence="1">
        <name>FAD</name>
        <dbReference type="ChEBI" id="CHEBI:57692"/>
    </cofactor>
</comment>
<comment type="caution">
    <text evidence="10">The sequence shown here is derived from an EMBL/GenBank/DDBJ whole genome shotgun (WGS) entry which is preliminary data.</text>
</comment>
<dbReference type="PANTHER" id="PTHR11748:SF111">
    <property type="entry name" value="D-LACTATE DEHYDROGENASE, MITOCHONDRIAL-RELATED"/>
    <property type="match status" value="1"/>
</dbReference>
<evidence type="ECO:0000259" key="9">
    <source>
        <dbReference type="PROSITE" id="PS51387"/>
    </source>
</evidence>
<dbReference type="InterPro" id="IPR004113">
    <property type="entry name" value="FAD-bd_oxidored_4_C"/>
</dbReference>
<feature type="compositionally biased region" description="Basic and acidic residues" evidence="8">
    <location>
        <begin position="1016"/>
        <end position="1029"/>
    </location>
</feature>
<dbReference type="SUPFAM" id="SSF55103">
    <property type="entry name" value="FAD-linked oxidases, C-terminal domain"/>
    <property type="match status" value="1"/>
</dbReference>
<dbReference type="Gene3D" id="3.30.70.2190">
    <property type="match status" value="1"/>
</dbReference>
<dbReference type="InterPro" id="IPR009051">
    <property type="entry name" value="Helical_ferredxn"/>
</dbReference>
<dbReference type="Gene3D" id="3.30.70.2740">
    <property type="match status" value="1"/>
</dbReference>